<protein>
    <submittedName>
        <fullName evidence="8">Sigma-70 family RNA polymerase sigma factor</fullName>
    </submittedName>
</protein>
<sequence length="363" mass="39270">MCAIALGPTPYEQHRDYVLKVLGRRCAWLDHADREAVFHDAYALLLEKQRAGELSLDEMHLQQVRAYLVQTALYKALDEGKRAERKRAVPMGDEALAADDGARGLDEALVEGFDAARVREIVDELPERRRAIVKLRYFMDCAPGEIQALLGLRERVYRRELERAMRQIAERFELVRDGSFCDSRRSMVMAYVSGLSGPERARKAQAHIDSCPGCRVFAVQLRDAARDVAVALPLPLFELRDGFLTRVADGLTAGRDQVTDLVSGAKQQALAATARVDSGTAGMASAVRPGTVAAAVAGCIALGGGATYCAVEGIPAPVRSLISDGPPRERRAEQPRARTTSQAQPATARPAAAVPATAQPAAA</sequence>
<reference evidence="9" key="1">
    <citation type="submission" date="2023-07" db="EMBL/GenBank/DDBJ databases">
        <title>Conexibacter stalactiti sp. nov., isolated from stalactites in a lava cave and emended description of the genus Conexibacter.</title>
        <authorList>
            <person name="Lee S.D."/>
        </authorList>
    </citation>
    <scope>NUCLEOTIDE SEQUENCE [LARGE SCALE GENOMIC DNA]</scope>
    <source>
        <strain evidence="9">KCTC 39840</strain>
    </source>
</reference>
<dbReference type="Pfam" id="PF13490">
    <property type="entry name" value="zf-HC2"/>
    <property type="match status" value="1"/>
</dbReference>
<evidence type="ECO:0000259" key="6">
    <source>
        <dbReference type="Pfam" id="PF08281"/>
    </source>
</evidence>
<feature type="compositionally biased region" description="Basic and acidic residues" evidence="5">
    <location>
        <begin position="326"/>
        <end position="336"/>
    </location>
</feature>
<feature type="domain" description="RNA polymerase sigma factor 70 region 4 type 2" evidence="6">
    <location>
        <begin position="117"/>
        <end position="167"/>
    </location>
</feature>
<feature type="non-terminal residue" evidence="8">
    <location>
        <position position="363"/>
    </location>
</feature>
<keyword evidence="2" id="KW-0805">Transcription regulation</keyword>
<keyword evidence="4" id="KW-0804">Transcription</keyword>
<evidence type="ECO:0000256" key="1">
    <source>
        <dbReference type="ARBA" id="ARBA00010641"/>
    </source>
</evidence>
<comment type="caution">
    <text evidence="8">The sequence shown here is derived from an EMBL/GenBank/DDBJ whole genome shotgun (WGS) entry which is preliminary data.</text>
</comment>
<dbReference type="InterPro" id="IPR013249">
    <property type="entry name" value="RNA_pol_sigma70_r4_t2"/>
</dbReference>
<evidence type="ECO:0000256" key="4">
    <source>
        <dbReference type="ARBA" id="ARBA00023163"/>
    </source>
</evidence>
<evidence type="ECO:0000256" key="3">
    <source>
        <dbReference type="ARBA" id="ARBA00023082"/>
    </source>
</evidence>
<dbReference type="InterPro" id="IPR036388">
    <property type="entry name" value="WH-like_DNA-bd_sf"/>
</dbReference>
<organism evidence="8 9">
    <name type="scientific">Conexibacter stalactiti</name>
    <dbReference type="NCBI Taxonomy" id="1940611"/>
    <lineage>
        <taxon>Bacteria</taxon>
        <taxon>Bacillati</taxon>
        <taxon>Actinomycetota</taxon>
        <taxon>Thermoleophilia</taxon>
        <taxon>Solirubrobacterales</taxon>
        <taxon>Conexibacteraceae</taxon>
        <taxon>Conexibacter</taxon>
    </lineage>
</organism>
<dbReference type="EMBL" id="JAWSTH010000087">
    <property type="protein sequence ID" value="MDW5597415.1"/>
    <property type="molecule type" value="Genomic_DNA"/>
</dbReference>
<name>A0ABU4HVR2_9ACTN</name>
<dbReference type="Gene3D" id="1.10.10.10">
    <property type="entry name" value="Winged helix-like DNA-binding domain superfamily/Winged helix DNA-binding domain"/>
    <property type="match status" value="1"/>
</dbReference>
<proteinExistence type="inferred from homology"/>
<dbReference type="InterPro" id="IPR027383">
    <property type="entry name" value="Znf_put"/>
</dbReference>
<evidence type="ECO:0000259" key="7">
    <source>
        <dbReference type="Pfam" id="PF13490"/>
    </source>
</evidence>
<evidence type="ECO:0000256" key="5">
    <source>
        <dbReference type="SAM" id="MobiDB-lite"/>
    </source>
</evidence>
<evidence type="ECO:0000313" key="9">
    <source>
        <dbReference type="Proteomes" id="UP001284601"/>
    </source>
</evidence>
<keyword evidence="9" id="KW-1185">Reference proteome</keyword>
<evidence type="ECO:0000256" key="2">
    <source>
        <dbReference type="ARBA" id="ARBA00023015"/>
    </source>
</evidence>
<dbReference type="InterPro" id="IPR013324">
    <property type="entry name" value="RNA_pol_sigma_r3/r4-like"/>
</dbReference>
<keyword evidence="3" id="KW-0731">Sigma factor</keyword>
<feature type="domain" description="Putative zinc-finger" evidence="7">
    <location>
        <begin position="181"/>
        <end position="215"/>
    </location>
</feature>
<accession>A0ABU4HVR2</accession>
<feature type="compositionally biased region" description="Low complexity" evidence="5">
    <location>
        <begin position="337"/>
        <end position="363"/>
    </location>
</feature>
<dbReference type="RefSeq" id="WP_318599879.1">
    <property type="nucleotide sequence ID" value="NZ_JAWSTH010000087.1"/>
</dbReference>
<gene>
    <name evidence="8" type="ORF">R7226_23910</name>
</gene>
<comment type="similarity">
    <text evidence="1">Belongs to the sigma-70 factor family. ECF subfamily.</text>
</comment>
<reference evidence="8 9" key="2">
    <citation type="submission" date="2023-10" db="EMBL/GenBank/DDBJ databases">
        <authorList>
            <person name="Han X.F."/>
        </authorList>
    </citation>
    <scope>NUCLEOTIDE SEQUENCE [LARGE SCALE GENOMIC DNA]</scope>
    <source>
        <strain evidence="8 9">KCTC 39840</strain>
    </source>
</reference>
<evidence type="ECO:0000313" key="8">
    <source>
        <dbReference type="EMBL" id="MDW5597415.1"/>
    </source>
</evidence>
<dbReference type="Pfam" id="PF08281">
    <property type="entry name" value="Sigma70_r4_2"/>
    <property type="match status" value="1"/>
</dbReference>
<dbReference type="SUPFAM" id="SSF88659">
    <property type="entry name" value="Sigma3 and sigma4 domains of RNA polymerase sigma factors"/>
    <property type="match status" value="1"/>
</dbReference>
<dbReference type="Proteomes" id="UP001284601">
    <property type="component" value="Unassembled WGS sequence"/>
</dbReference>
<feature type="region of interest" description="Disordered" evidence="5">
    <location>
        <begin position="319"/>
        <end position="363"/>
    </location>
</feature>